<keyword evidence="18" id="KW-1185">Reference proteome</keyword>
<evidence type="ECO:0000256" key="8">
    <source>
        <dbReference type="ARBA" id="ARBA00023065"/>
    </source>
</evidence>
<gene>
    <name evidence="17" type="ORF">AA0535_0005</name>
</gene>
<keyword evidence="8" id="KW-0406">Ion transport</keyword>
<keyword evidence="4" id="KW-0410">Iron transport</keyword>
<keyword evidence="12 13" id="KW-0998">Cell outer membrane</keyword>
<dbReference type="InterPro" id="IPR012910">
    <property type="entry name" value="Plug_dom"/>
</dbReference>
<evidence type="ECO:0000256" key="14">
    <source>
        <dbReference type="SAM" id="MobiDB-lite"/>
    </source>
</evidence>
<evidence type="ECO:0000259" key="16">
    <source>
        <dbReference type="Pfam" id="PF07715"/>
    </source>
</evidence>
<name>A0ABQ0PVB1_9PROT</name>
<keyword evidence="2 13" id="KW-0813">Transport</keyword>
<evidence type="ECO:0000256" key="9">
    <source>
        <dbReference type="ARBA" id="ARBA00023077"/>
    </source>
</evidence>
<keyword evidence="11 17" id="KW-0675">Receptor</keyword>
<feature type="region of interest" description="Disordered" evidence="14">
    <location>
        <begin position="27"/>
        <end position="90"/>
    </location>
</feature>
<feature type="signal peptide" evidence="15">
    <location>
        <begin position="1"/>
        <end position="26"/>
    </location>
</feature>
<keyword evidence="6 15" id="KW-0732">Signal</keyword>
<dbReference type="InterPro" id="IPR039426">
    <property type="entry name" value="TonB-dep_rcpt-like"/>
</dbReference>
<evidence type="ECO:0000256" key="11">
    <source>
        <dbReference type="ARBA" id="ARBA00023170"/>
    </source>
</evidence>
<evidence type="ECO:0000256" key="5">
    <source>
        <dbReference type="ARBA" id="ARBA00022692"/>
    </source>
</evidence>
<evidence type="ECO:0000313" key="17">
    <source>
        <dbReference type="EMBL" id="GBQ82515.1"/>
    </source>
</evidence>
<dbReference type="Pfam" id="PF07715">
    <property type="entry name" value="Plug"/>
    <property type="match status" value="1"/>
</dbReference>
<evidence type="ECO:0000256" key="13">
    <source>
        <dbReference type="PROSITE-ProRule" id="PRU01360"/>
    </source>
</evidence>
<dbReference type="CDD" id="cd01347">
    <property type="entry name" value="ligand_gated_channel"/>
    <property type="match status" value="1"/>
</dbReference>
<feature type="chain" id="PRO_5045275798" evidence="15">
    <location>
        <begin position="27"/>
        <end position="767"/>
    </location>
</feature>
<sequence length="767" mass="83547">MRADFTRTGLAMCVSLMALMAGSARAQDQKQQKTAQTMSSPAMAGRQSVTHGSPASQSKASPGSATRAASMPGRNQTAASRATGPTSNAEMLTVRGQKGATIASSATKSSTPLIETAQSVTVVTRNEMDIRGVLTLNQAVRYAAGITPDLRGGVGTRYDLFQLRGFTIPEFLDGLRLQDSPTGYAIAQIDTSRLDRLEILKGPASALYGQSSPGGLVALSSKLPTDRASYGSVNATGGMFDLYRVDADMGGYATRDGSIRYRLYGTINGQHTQLVRTGSRRFSISPSVTFGGNGPDTFTLLGNYQYDPEAGTYGGVPLEGSLKPAPFGGYLPRNFYDGDARFEKFNRKHGGITYIYNHRFNSDWNFSTRGRYDDIKTQYRSVYDAGYWDADGMLPRYGFGTTEHTRNLAFDSNVHGKLRTGPLTHMIMAGFDYQQQWANETAGQSAAPDLNVFAPDYDMGIDPLETYARYKVNSHQIGVYGQDEIHWGGLVLTGSIRNDWFRSRQIEYYSASNSKQSPSQITWRAGGLYHFKFGLAPYISYATSFQPQTGVVLETSGATHQANPSIGKQLEGGLKYQLPGTPILLTAAGFHIEQTNVLVSIPNTIYNTQQGLVHSDGFEFEAHIDSWHNLMVEAAVSVQRVHDDSTGKPLIQSGRGNASLFGFYTIPKGRFKSLGLGAGMRYSASAYGGEASYGSVKVPQYALFDASLRYDLANVSKSLKGWTVGASVRNLFDKNYVTNCLAYASYGQEFCYYGERRNAQGTIGFAW</sequence>
<feature type="compositionally biased region" description="Polar residues" evidence="14">
    <location>
        <begin position="47"/>
        <end position="64"/>
    </location>
</feature>
<keyword evidence="7" id="KW-0408">Iron</keyword>
<keyword evidence="10 13" id="KW-0472">Membrane</keyword>
<evidence type="ECO:0000256" key="3">
    <source>
        <dbReference type="ARBA" id="ARBA00022452"/>
    </source>
</evidence>
<keyword evidence="5 13" id="KW-0812">Transmembrane</keyword>
<dbReference type="InterPro" id="IPR036942">
    <property type="entry name" value="Beta-barrel_TonB_sf"/>
</dbReference>
<dbReference type="SUPFAM" id="SSF56935">
    <property type="entry name" value="Porins"/>
    <property type="match status" value="1"/>
</dbReference>
<evidence type="ECO:0000256" key="7">
    <source>
        <dbReference type="ARBA" id="ARBA00023004"/>
    </source>
</evidence>
<dbReference type="Gene3D" id="2.170.130.10">
    <property type="entry name" value="TonB-dependent receptor, plug domain"/>
    <property type="match status" value="1"/>
</dbReference>
<dbReference type="Gene3D" id="2.40.170.20">
    <property type="entry name" value="TonB-dependent receptor, beta-barrel domain"/>
    <property type="match status" value="1"/>
</dbReference>
<dbReference type="NCBIfam" id="TIGR01783">
    <property type="entry name" value="TonB-siderophor"/>
    <property type="match status" value="1"/>
</dbReference>
<keyword evidence="9" id="KW-0798">TonB box</keyword>
<comment type="subcellular location">
    <subcellularLocation>
        <location evidence="1 13">Cell outer membrane</location>
        <topology evidence="1 13">Multi-pass membrane protein</topology>
    </subcellularLocation>
</comment>
<keyword evidence="3 13" id="KW-1134">Transmembrane beta strand</keyword>
<protein>
    <submittedName>
        <fullName evidence="17">TonB-dependent receptor</fullName>
    </submittedName>
</protein>
<dbReference type="InterPro" id="IPR010105">
    <property type="entry name" value="TonB_sidphr_rcpt"/>
</dbReference>
<evidence type="ECO:0000256" key="12">
    <source>
        <dbReference type="ARBA" id="ARBA00023237"/>
    </source>
</evidence>
<dbReference type="EMBL" id="BAPV01000001">
    <property type="protein sequence ID" value="GBQ82515.1"/>
    <property type="molecule type" value="Genomic_DNA"/>
</dbReference>
<dbReference type="PANTHER" id="PTHR32552">
    <property type="entry name" value="FERRICHROME IRON RECEPTOR-RELATED"/>
    <property type="match status" value="1"/>
</dbReference>
<evidence type="ECO:0000313" key="18">
    <source>
        <dbReference type="Proteomes" id="UP001062776"/>
    </source>
</evidence>
<dbReference type="PANTHER" id="PTHR32552:SF68">
    <property type="entry name" value="FERRICHROME OUTER MEMBRANE TRANSPORTER_PHAGE RECEPTOR"/>
    <property type="match status" value="1"/>
</dbReference>
<evidence type="ECO:0000256" key="4">
    <source>
        <dbReference type="ARBA" id="ARBA00022496"/>
    </source>
</evidence>
<evidence type="ECO:0000256" key="15">
    <source>
        <dbReference type="SAM" id="SignalP"/>
    </source>
</evidence>
<dbReference type="Proteomes" id="UP001062776">
    <property type="component" value="Unassembled WGS sequence"/>
</dbReference>
<feature type="compositionally biased region" description="Polar residues" evidence="14">
    <location>
        <begin position="73"/>
        <end position="90"/>
    </location>
</feature>
<comment type="similarity">
    <text evidence="13">Belongs to the TonB-dependent receptor family.</text>
</comment>
<comment type="caution">
    <text evidence="17">The sequence shown here is derived from an EMBL/GenBank/DDBJ whole genome shotgun (WGS) entry which is preliminary data.</text>
</comment>
<evidence type="ECO:0000256" key="2">
    <source>
        <dbReference type="ARBA" id="ARBA00022448"/>
    </source>
</evidence>
<feature type="domain" description="TonB-dependent receptor plug" evidence="16">
    <location>
        <begin position="113"/>
        <end position="215"/>
    </location>
</feature>
<evidence type="ECO:0000256" key="10">
    <source>
        <dbReference type="ARBA" id="ARBA00023136"/>
    </source>
</evidence>
<dbReference type="PROSITE" id="PS52016">
    <property type="entry name" value="TONB_DEPENDENT_REC_3"/>
    <property type="match status" value="1"/>
</dbReference>
<proteinExistence type="inferred from homology"/>
<reference evidence="17" key="1">
    <citation type="submission" date="2013-04" db="EMBL/GenBank/DDBJ databases">
        <title>The genome sequencing project of 58 acetic acid bacteria.</title>
        <authorList>
            <person name="Okamoto-Kainuma A."/>
            <person name="Ishikawa M."/>
            <person name="Umino S."/>
            <person name="Koizumi Y."/>
            <person name="Shiwa Y."/>
            <person name="Yoshikawa H."/>
            <person name="Matsutani M."/>
            <person name="Matsushita K."/>
        </authorList>
    </citation>
    <scope>NUCLEOTIDE SEQUENCE</scope>
    <source>
        <strain evidence="17">NRIC 0535</strain>
    </source>
</reference>
<evidence type="ECO:0000256" key="6">
    <source>
        <dbReference type="ARBA" id="ARBA00022729"/>
    </source>
</evidence>
<accession>A0ABQ0PVB1</accession>
<organism evidence="17 18">
    <name type="scientific">Asaia krungthepensis NRIC 0535</name>
    <dbReference type="NCBI Taxonomy" id="1307925"/>
    <lineage>
        <taxon>Bacteria</taxon>
        <taxon>Pseudomonadati</taxon>
        <taxon>Pseudomonadota</taxon>
        <taxon>Alphaproteobacteria</taxon>
        <taxon>Acetobacterales</taxon>
        <taxon>Acetobacteraceae</taxon>
        <taxon>Asaia</taxon>
    </lineage>
</organism>
<evidence type="ECO:0000256" key="1">
    <source>
        <dbReference type="ARBA" id="ARBA00004571"/>
    </source>
</evidence>
<dbReference type="InterPro" id="IPR037066">
    <property type="entry name" value="Plug_dom_sf"/>
</dbReference>